<evidence type="ECO:0000259" key="1">
    <source>
        <dbReference type="Pfam" id="PF00501"/>
    </source>
</evidence>
<protein>
    <submittedName>
        <fullName evidence="3">Phenylacetate--CoA ligase family protein</fullName>
    </submittedName>
</protein>
<dbReference type="Gene3D" id="3.30.300.30">
    <property type="match status" value="1"/>
</dbReference>
<dbReference type="InterPro" id="IPR045851">
    <property type="entry name" value="AMP-bd_C_sf"/>
</dbReference>
<comment type="caution">
    <text evidence="3">The sequence shown here is derived from an EMBL/GenBank/DDBJ whole genome shotgun (WGS) entry which is preliminary data.</text>
</comment>
<proteinExistence type="predicted"/>
<feature type="domain" description="AMP-dependent synthetase/ligase" evidence="1">
    <location>
        <begin position="105"/>
        <end position="314"/>
    </location>
</feature>
<sequence length="462" mass="52432">MSSLYQDLPWYRSPRYSTDLEEQLCTQPRDKIKEIQSLRFKEVVSYTWENIPFYRWLWSEAGVSPDHIHTIDDIQKLPTWNKNTQRMMIERHPPFGNYYTFSNLSDANFIVSTSGTTGLPVMMPIKEEDIPGLQDTWARTMGFVGVNSRDIVQNVFTFNTMGGSWCGAGGALGVGATLLPTSSGKTTPSVKQVQWIKQAGVTVMYGTASYMNHLAKIAEEEGLDLPASTVRFLITAGEMVSEGIRKELERKWGAKHYDLYGTVDTMTWSSVNCDHSRAEHGRPGMHVWEDFGIIEVLNENGKRTANREYGNMTVTSWAWKNSPRIRFSTGDRVAVDDTPCKCGRNLTRMLPIQGRVDDMIRIKGQNIFPMGIEDLLKSMECDISEYVVEIERCDGMDQLTLTIEHNIGNDDFSEDIRNRFNYRFNVTPQVKIVPPGSTAEITGAGKETKVKRIFDKRIKVNS</sequence>
<keyword evidence="3" id="KW-0436">Ligase</keyword>
<keyword evidence="4" id="KW-1185">Reference proteome</keyword>
<dbReference type="SUPFAM" id="SSF56801">
    <property type="entry name" value="Acetyl-CoA synthetase-like"/>
    <property type="match status" value="1"/>
</dbReference>
<dbReference type="InterPro" id="IPR000873">
    <property type="entry name" value="AMP-dep_synth/lig_dom"/>
</dbReference>
<name>A0A2W1NR91_PAEXE</name>
<dbReference type="EMBL" id="NHRJ02000003">
    <property type="protein sequence ID" value="PZE21383.1"/>
    <property type="molecule type" value="Genomic_DNA"/>
</dbReference>
<dbReference type="InterPro" id="IPR028154">
    <property type="entry name" value="AMP-dep_Lig_C"/>
</dbReference>
<dbReference type="Gene3D" id="3.40.50.12780">
    <property type="entry name" value="N-terminal domain of ligase-like"/>
    <property type="match status" value="1"/>
</dbReference>
<dbReference type="AlphaFoldDB" id="A0A2W1NR91"/>
<evidence type="ECO:0000313" key="3">
    <source>
        <dbReference type="EMBL" id="PZE21383.1"/>
    </source>
</evidence>
<dbReference type="RefSeq" id="WP_089199579.1">
    <property type="nucleotide sequence ID" value="NZ_NHRJ02000003.1"/>
</dbReference>
<gene>
    <name evidence="3" type="ORF">CBW46_008470</name>
</gene>
<dbReference type="OrthoDB" id="580775at2"/>
<dbReference type="Pfam" id="PF00501">
    <property type="entry name" value="AMP-binding"/>
    <property type="match status" value="1"/>
</dbReference>
<reference evidence="3" key="1">
    <citation type="submission" date="2018-06" db="EMBL/GenBank/DDBJ databases">
        <title>Paenibacillus xerothermodurans sp. nov. an extremely dry heat resistant spore forming bacterium isolated from the soil of Cape Canaveral, Florida.</title>
        <authorList>
            <person name="Seuylemezian A."/>
            <person name="Kaur N."/>
            <person name="Patil P."/>
            <person name="Patil P."/>
            <person name="Mayilraj S."/>
            <person name="Vaishampayan P."/>
        </authorList>
    </citation>
    <scope>NUCLEOTIDE SEQUENCE [LARGE SCALE GENOMIC DNA]</scope>
    <source>
        <strain evidence="3">ATCC 27380</strain>
    </source>
</reference>
<evidence type="ECO:0000259" key="2">
    <source>
        <dbReference type="Pfam" id="PF14535"/>
    </source>
</evidence>
<evidence type="ECO:0000313" key="4">
    <source>
        <dbReference type="Proteomes" id="UP000214746"/>
    </source>
</evidence>
<dbReference type="GO" id="GO:0016874">
    <property type="term" value="F:ligase activity"/>
    <property type="evidence" value="ECO:0007669"/>
    <property type="project" value="UniProtKB-KW"/>
</dbReference>
<dbReference type="InterPro" id="IPR042099">
    <property type="entry name" value="ANL_N_sf"/>
</dbReference>
<dbReference type="PANTHER" id="PTHR43845">
    <property type="entry name" value="BLR5969 PROTEIN"/>
    <property type="match status" value="1"/>
</dbReference>
<dbReference type="Proteomes" id="UP000214746">
    <property type="component" value="Unassembled WGS sequence"/>
</dbReference>
<dbReference type="Pfam" id="PF14535">
    <property type="entry name" value="AMP-binding_C_2"/>
    <property type="match status" value="1"/>
</dbReference>
<organism evidence="3 4">
    <name type="scientific">Paenibacillus xerothermodurans</name>
    <dbReference type="NCBI Taxonomy" id="1977292"/>
    <lineage>
        <taxon>Bacteria</taxon>
        <taxon>Bacillati</taxon>
        <taxon>Bacillota</taxon>
        <taxon>Bacilli</taxon>
        <taxon>Bacillales</taxon>
        <taxon>Paenibacillaceae</taxon>
        <taxon>Paenibacillus</taxon>
    </lineage>
</organism>
<accession>A0A2W1NR91</accession>
<feature type="domain" description="AMP-dependent ligase C-terminal" evidence="2">
    <location>
        <begin position="364"/>
        <end position="457"/>
    </location>
</feature>
<dbReference type="PANTHER" id="PTHR43845:SF1">
    <property type="entry name" value="BLR5969 PROTEIN"/>
    <property type="match status" value="1"/>
</dbReference>